<dbReference type="GO" id="GO:0016747">
    <property type="term" value="F:acyltransferase activity, transferring groups other than amino-acyl groups"/>
    <property type="evidence" value="ECO:0007669"/>
    <property type="project" value="InterPro"/>
</dbReference>
<keyword evidence="1 4" id="KW-0808">Transferase</keyword>
<evidence type="ECO:0000313" key="5">
    <source>
        <dbReference type="Proteomes" id="UP000682713"/>
    </source>
</evidence>
<dbReference type="PANTHER" id="PTHR43420">
    <property type="entry name" value="ACETYLTRANSFERASE"/>
    <property type="match status" value="1"/>
</dbReference>
<evidence type="ECO:0000256" key="2">
    <source>
        <dbReference type="ARBA" id="ARBA00023315"/>
    </source>
</evidence>
<proteinExistence type="predicted"/>
<dbReference type="RefSeq" id="WP_213112223.1">
    <property type="nucleotide sequence ID" value="NZ_JAGYPJ010000001.1"/>
</dbReference>
<gene>
    <name evidence="4" type="ORF">KHA93_19465</name>
</gene>
<evidence type="ECO:0000313" key="4">
    <source>
        <dbReference type="EMBL" id="MBS4201786.1"/>
    </source>
</evidence>
<dbReference type="InterPro" id="IPR000182">
    <property type="entry name" value="GNAT_dom"/>
</dbReference>
<comment type="caution">
    <text evidence="4">The sequence shown here is derived from an EMBL/GenBank/DDBJ whole genome shotgun (WGS) entry which is preliminary data.</text>
</comment>
<sequence length="160" mass="18345">MKGYEVKRIKNLMDESIHPLVDESQKAGFRFIQKLVNDYKDGSNTFNKPGEALYGVYDQDGMLIAVGGININPFSDDARIGRVRRFYVAKDYRRKGIGKLLLETLISKAMNHFQIMVLNSTPQADAFYTSFGFIKSDKYPNSTHLMDLKEYDVHHNEAKL</sequence>
<keyword evidence="2 4" id="KW-0012">Acyltransferase</keyword>
<dbReference type="InterPro" id="IPR016181">
    <property type="entry name" value="Acyl_CoA_acyltransferase"/>
</dbReference>
<dbReference type="CDD" id="cd04301">
    <property type="entry name" value="NAT_SF"/>
    <property type="match status" value="1"/>
</dbReference>
<reference evidence="4 5" key="1">
    <citation type="submission" date="2021-05" db="EMBL/GenBank/DDBJ databases">
        <title>Novel Bacillus species.</title>
        <authorList>
            <person name="Liu G."/>
        </authorList>
    </citation>
    <scope>NUCLEOTIDE SEQUENCE [LARGE SCALE GENOMIC DNA]</scope>
    <source>
        <strain evidence="4 5">FJAT-49732</strain>
    </source>
</reference>
<dbReference type="AlphaFoldDB" id="A0A942YPZ8"/>
<feature type="domain" description="N-acetyltransferase" evidence="3">
    <location>
        <begin position="7"/>
        <end position="151"/>
    </location>
</feature>
<dbReference type="SUPFAM" id="SSF55729">
    <property type="entry name" value="Acyl-CoA N-acyltransferases (Nat)"/>
    <property type="match status" value="1"/>
</dbReference>
<dbReference type="InterPro" id="IPR050680">
    <property type="entry name" value="YpeA/RimI_acetyltransf"/>
</dbReference>
<evidence type="ECO:0000259" key="3">
    <source>
        <dbReference type="PROSITE" id="PS51186"/>
    </source>
</evidence>
<dbReference type="EMBL" id="JAGYPJ010000001">
    <property type="protein sequence ID" value="MBS4201786.1"/>
    <property type="molecule type" value="Genomic_DNA"/>
</dbReference>
<name>A0A942YPZ8_9BACI</name>
<dbReference type="Gene3D" id="3.40.630.30">
    <property type="match status" value="1"/>
</dbReference>
<dbReference type="PANTHER" id="PTHR43420:SF47">
    <property type="entry name" value="N-ACETYLTRANSFERASE DOMAIN-CONTAINING PROTEIN"/>
    <property type="match status" value="1"/>
</dbReference>
<accession>A0A942YPZ8</accession>
<keyword evidence="5" id="KW-1185">Reference proteome</keyword>
<dbReference type="EC" id="2.3.1.-" evidence="4"/>
<protein>
    <submittedName>
        <fullName evidence="4">GNAT family N-acetyltransferase</fullName>
        <ecNumber evidence="4">2.3.1.-</ecNumber>
    </submittedName>
</protein>
<dbReference type="Pfam" id="PF13508">
    <property type="entry name" value="Acetyltransf_7"/>
    <property type="match status" value="1"/>
</dbReference>
<dbReference type="PROSITE" id="PS51186">
    <property type="entry name" value="GNAT"/>
    <property type="match status" value="1"/>
</dbReference>
<dbReference type="Proteomes" id="UP000682713">
    <property type="component" value="Unassembled WGS sequence"/>
</dbReference>
<evidence type="ECO:0000256" key="1">
    <source>
        <dbReference type="ARBA" id="ARBA00022679"/>
    </source>
</evidence>
<organism evidence="4 5">
    <name type="scientific">Lederbergia citrisecunda</name>
    <dbReference type="NCBI Taxonomy" id="2833583"/>
    <lineage>
        <taxon>Bacteria</taxon>
        <taxon>Bacillati</taxon>
        <taxon>Bacillota</taxon>
        <taxon>Bacilli</taxon>
        <taxon>Bacillales</taxon>
        <taxon>Bacillaceae</taxon>
        <taxon>Lederbergia</taxon>
    </lineage>
</organism>